<protein>
    <submittedName>
        <fullName evidence="1">Uncharacterized protein</fullName>
    </submittedName>
</protein>
<evidence type="ECO:0000313" key="2">
    <source>
        <dbReference type="Proteomes" id="UP000215224"/>
    </source>
</evidence>
<dbReference type="Proteomes" id="UP000215224">
    <property type="component" value="Chromosome"/>
</dbReference>
<sequence>MKTTLMKYLGLTLVLIVFLYSFLAVMTYQNIQLQIVKLQQLEEQYDKREAQGEVPSKLRQDYERQYNTYQRQLSRVQSFWMKWIFDFPEFRSPS</sequence>
<dbReference type="EMBL" id="CP018866">
    <property type="protein sequence ID" value="AST91518.1"/>
    <property type="molecule type" value="Genomic_DNA"/>
</dbReference>
<accession>A0A223KQA6</accession>
<proteinExistence type="predicted"/>
<evidence type="ECO:0000313" key="1">
    <source>
        <dbReference type="EMBL" id="AST91518.1"/>
    </source>
</evidence>
<name>A0A223KQA6_9BACI</name>
<reference evidence="1 2" key="1">
    <citation type="submission" date="2016-12" db="EMBL/GenBank/DDBJ databases">
        <title>The whole genome sequencing and assembly of Bacillus cohnii DSM 6307T strain.</title>
        <authorList>
            <person name="Lee Y.-J."/>
            <person name="Yi H."/>
            <person name="Bahn Y.-S."/>
            <person name="Kim J.F."/>
            <person name="Lee D.-W."/>
        </authorList>
    </citation>
    <scope>NUCLEOTIDE SEQUENCE [LARGE SCALE GENOMIC DNA]</scope>
    <source>
        <strain evidence="1 2">DSM 6307</strain>
    </source>
</reference>
<dbReference type="STRING" id="1314751.GCA_001591425_02180"/>
<dbReference type="KEGG" id="bcoh:BC6307_09600"/>
<organism evidence="1 2">
    <name type="scientific">Sutcliffiella cohnii</name>
    <dbReference type="NCBI Taxonomy" id="33932"/>
    <lineage>
        <taxon>Bacteria</taxon>
        <taxon>Bacillati</taxon>
        <taxon>Bacillota</taxon>
        <taxon>Bacilli</taxon>
        <taxon>Bacillales</taxon>
        <taxon>Bacillaceae</taxon>
        <taxon>Sutcliffiella</taxon>
    </lineage>
</organism>
<keyword evidence="2" id="KW-1185">Reference proteome</keyword>
<dbReference type="RefSeq" id="WP_066415826.1">
    <property type="nucleotide sequence ID" value="NZ_CP018866.1"/>
</dbReference>
<dbReference type="AlphaFoldDB" id="A0A223KQA6"/>
<gene>
    <name evidence="1" type="ORF">BC6307_09600</name>
</gene>